<dbReference type="InterPro" id="IPR006016">
    <property type="entry name" value="UspA"/>
</dbReference>
<evidence type="ECO:0000313" key="10">
    <source>
        <dbReference type="Proteomes" id="UP000317648"/>
    </source>
</evidence>
<dbReference type="Gene3D" id="1.20.1740.10">
    <property type="entry name" value="Amino acid/polyamine transporter I"/>
    <property type="match status" value="1"/>
</dbReference>
<keyword evidence="4 7" id="KW-0812">Transmembrane</keyword>
<feature type="transmembrane region" description="Helical" evidence="7">
    <location>
        <begin position="325"/>
        <end position="344"/>
    </location>
</feature>
<feature type="transmembrane region" description="Helical" evidence="7">
    <location>
        <begin position="94"/>
        <end position="121"/>
    </location>
</feature>
<dbReference type="InterPro" id="IPR006015">
    <property type="entry name" value="Universal_stress_UspA"/>
</dbReference>
<reference evidence="9 10" key="1">
    <citation type="submission" date="2019-02" db="EMBL/GenBank/DDBJ databases">
        <title>Deep-cultivation of Planctomycetes and their phenomic and genomic characterization uncovers novel biology.</title>
        <authorList>
            <person name="Wiegand S."/>
            <person name="Jogler M."/>
            <person name="Boedeker C."/>
            <person name="Pinto D."/>
            <person name="Vollmers J."/>
            <person name="Rivas-Marin E."/>
            <person name="Kohn T."/>
            <person name="Peeters S.H."/>
            <person name="Heuer A."/>
            <person name="Rast P."/>
            <person name="Oberbeckmann S."/>
            <person name="Bunk B."/>
            <person name="Jeske O."/>
            <person name="Meyerdierks A."/>
            <person name="Storesund J.E."/>
            <person name="Kallscheuer N."/>
            <person name="Luecker S."/>
            <person name="Lage O.M."/>
            <person name="Pohl T."/>
            <person name="Merkel B.J."/>
            <person name="Hornburger P."/>
            <person name="Mueller R.-W."/>
            <person name="Bruemmer F."/>
            <person name="Labrenz M."/>
            <person name="Spormann A.M."/>
            <person name="Op den Camp H."/>
            <person name="Overmann J."/>
            <person name="Amann R."/>
            <person name="Jetten M.S.M."/>
            <person name="Mascher T."/>
            <person name="Medema M.H."/>
            <person name="Devos D.P."/>
            <person name="Kaster A.-K."/>
            <person name="Ovreas L."/>
            <person name="Rohde M."/>
            <person name="Galperin M.Y."/>
            <person name="Jogler C."/>
        </authorList>
    </citation>
    <scope>NUCLEOTIDE SEQUENCE [LARGE SCALE GENOMIC DNA]</scope>
    <source>
        <strain evidence="9 10">Pla85_3_4</strain>
    </source>
</reference>
<evidence type="ECO:0000256" key="5">
    <source>
        <dbReference type="ARBA" id="ARBA00022989"/>
    </source>
</evidence>
<dbReference type="PANTHER" id="PTHR42770:SF11">
    <property type="entry name" value="INNER MEMBRANE TRANSPORT PROTEIN YBAT"/>
    <property type="match status" value="1"/>
</dbReference>
<feature type="transmembrane region" description="Helical" evidence="7">
    <location>
        <begin position="133"/>
        <end position="148"/>
    </location>
</feature>
<evidence type="ECO:0000313" key="9">
    <source>
        <dbReference type="EMBL" id="QDU99245.1"/>
    </source>
</evidence>
<name>A0A518E570_9BACT</name>
<dbReference type="CDD" id="cd00293">
    <property type="entry name" value="USP-like"/>
    <property type="match status" value="2"/>
</dbReference>
<feature type="domain" description="UspA" evidence="8">
    <location>
        <begin position="459"/>
        <end position="590"/>
    </location>
</feature>
<feature type="transmembrane region" description="Helical" evidence="7">
    <location>
        <begin position="200"/>
        <end position="218"/>
    </location>
</feature>
<feature type="transmembrane region" description="Helical" evidence="7">
    <location>
        <begin position="350"/>
        <end position="368"/>
    </location>
</feature>
<keyword evidence="6 7" id="KW-0472">Membrane</keyword>
<dbReference type="Pfam" id="PF00582">
    <property type="entry name" value="Usp"/>
    <property type="match status" value="2"/>
</dbReference>
<keyword evidence="5 7" id="KW-1133">Transmembrane helix</keyword>
<comment type="subcellular location">
    <subcellularLocation>
        <location evidence="1">Cell membrane</location>
        <topology evidence="1">Multi-pass membrane protein</topology>
    </subcellularLocation>
</comment>
<dbReference type="InterPro" id="IPR014729">
    <property type="entry name" value="Rossmann-like_a/b/a_fold"/>
</dbReference>
<keyword evidence="3" id="KW-1003">Cell membrane</keyword>
<evidence type="ECO:0000259" key="8">
    <source>
        <dbReference type="Pfam" id="PF00582"/>
    </source>
</evidence>
<dbReference type="GO" id="GO:0022857">
    <property type="term" value="F:transmembrane transporter activity"/>
    <property type="evidence" value="ECO:0007669"/>
    <property type="project" value="InterPro"/>
</dbReference>
<comment type="similarity">
    <text evidence="2">Belongs to the universal stress protein A family.</text>
</comment>
<dbReference type="KEGG" id="lcre:Pla8534_71580"/>
<dbReference type="InterPro" id="IPR050367">
    <property type="entry name" value="APC_superfamily"/>
</dbReference>
<keyword evidence="10" id="KW-1185">Reference proteome</keyword>
<feature type="transmembrane region" description="Helical" evidence="7">
    <location>
        <begin position="21"/>
        <end position="45"/>
    </location>
</feature>
<dbReference type="InterPro" id="IPR002293">
    <property type="entry name" value="AA/rel_permease1"/>
</dbReference>
<feature type="transmembrane region" description="Helical" evidence="7">
    <location>
        <begin position="380"/>
        <end position="403"/>
    </location>
</feature>
<feature type="transmembrane region" description="Helical" evidence="7">
    <location>
        <begin position="273"/>
        <end position="296"/>
    </location>
</feature>
<evidence type="ECO:0000256" key="7">
    <source>
        <dbReference type="SAM" id="Phobius"/>
    </source>
</evidence>
<dbReference type="AlphaFoldDB" id="A0A518E570"/>
<dbReference type="Proteomes" id="UP000317648">
    <property type="component" value="Chromosome"/>
</dbReference>
<dbReference type="RefSeq" id="WP_145059125.1">
    <property type="nucleotide sequence ID" value="NZ_CP036433.1"/>
</dbReference>
<feature type="transmembrane region" description="Helical" evidence="7">
    <location>
        <begin position="230"/>
        <end position="253"/>
    </location>
</feature>
<evidence type="ECO:0000256" key="4">
    <source>
        <dbReference type="ARBA" id="ARBA00022692"/>
    </source>
</evidence>
<evidence type="ECO:0000256" key="2">
    <source>
        <dbReference type="ARBA" id="ARBA00008791"/>
    </source>
</evidence>
<dbReference type="Pfam" id="PF13520">
    <property type="entry name" value="AA_permease_2"/>
    <property type="match status" value="1"/>
</dbReference>
<protein>
    <submittedName>
        <fullName evidence="9">Putative amino acid permease YhdG</fullName>
    </submittedName>
</protein>
<evidence type="ECO:0000256" key="6">
    <source>
        <dbReference type="ARBA" id="ARBA00023136"/>
    </source>
</evidence>
<feature type="transmembrane region" description="Helical" evidence="7">
    <location>
        <begin position="51"/>
        <end position="73"/>
    </location>
</feature>
<feature type="transmembrane region" description="Helical" evidence="7">
    <location>
        <begin position="160"/>
        <end position="180"/>
    </location>
</feature>
<dbReference type="PANTHER" id="PTHR42770">
    <property type="entry name" value="AMINO ACID TRANSPORTER-RELATED"/>
    <property type="match status" value="1"/>
</dbReference>
<dbReference type="GO" id="GO:0005886">
    <property type="term" value="C:plasma membrane"/>
    <property type="evidence" value="ECO:0007669"/>
    <property type="project" value="UniProtKB-SubCell"/>
</dbReference>
<dbReference type="SUPFAM" id="SSF52402">
    <property type="entry name" value="Adenine nucleotide alpha hydrolases-like"/>
    <property type="match status" value="2"/>
</dbReference>
<sequence length="745" mass="79748">MKDHEAGKLHIETELSRDLGLPSALAIGVGTMIAAGIFTLSGLAINNVGSAAIVAFLLAAVVALFTALSYCEFVSIYPESGEGYLYARKTFRPLLAYFVGWALFLGYTSSCGFYIACFSTYFCEFVYHTPHDAMSGAICLIGLTLLNIKGTKESGQFQIVVTAAKVLLLGWFILGGIGSVDIEVLAKRFTYDLVKIGDTSAMVFITFFGFSAIAASAGEVRNPTKTIPRAIFLSMGIVTILYTLVVLVIIAAGLTEYDEAAMGSAAQIFLGPIGGAVIVGGALFSMISASNASIMAGSRVMLSMSRAGDFPVGFGAVNPRTHTPIVSLVIVGGTILIFTLGLSLEDLTHFADTVLLLALILVNAALIAHRWKFPTMVRPFRVPLSPIVPGLGILANLYLLSLIFSHHAFPMMLAGSSLVLGVVAYLAWQGFLTTDVQLPGAPSRVALERTASGGEHRFRVLVPLANPDNAAQLIDIAAAIASERQGEIVALRVAIVPEQLPPSREDPYVEAQRHVLELAHAAAMSYDIPITTLVRVGHDAARAILETAAERDCDLIVMGWKGYSSTTEKILGEVVDVVVNHARTDIILVKQTTHQPLRRFLLPTAGGEHARCAEQYVASLVRARDGALAVCSIASVDADARELAQVEQRLQEASDRIQEEGAFPVEQRMIRHKSVPSAVIETAAEYDAVVIGATRQSVYPQILFGPIPETVAKGCNQPVLLVKHYHPVKALFGRVMGDDDKAADK</sequence>
<dbReference type="OrthoDB" id="9809628at2"/>
<organism evidence="9 10">
    <name type="scientific">Lignipirellula cremea</name>
    <dbReference type="NCBI Taxonomy" id="2528010"/>
    <lineage>
        <taxon>Bacteria</taxon>
        <taxon>Pseudomonadati</taxon>
        <taxon>Planctomycetota</taxon>
        <taxon>Planctomycetia</taxon>
        <taxon>Pirellulales</taxon>
        <taxon>Pirellulaceae</taxon>
        <taxon>Lignipirellula</taxon>
    </lineage>
</organism>
<evidence type="ECO:0000256" key="1">
    <source>
        <dbReference type="ARBA" id="ARBA00004651"/>
    </source>
</evidence>
<feature type="domain" description="UspA" evidence="8">
    <location>
        <begin position="598"/>
        <end position="723"/>
    </location>
</feature>
<accession>A0A518E570</accession>
<gene>
    <name evidence="9" type="primary">yhdG_2</name>
    <name evidence="9" type="ORF">Pla8534_71580</name>
</gene>
<proteinExistence type="inferred from homology"/>
<dbReference type="EMBL" id="CP036433">
    <property type="protein sequence ID" value="QDU99245.1"/>
    <property type="molecule type" value="Genomic_DNA"/>
</dbReference>
<dbReference type="Gene3D" id="3.40.50.620">
    <property type="entry name" value="HUPs"/>
    <property type="match status" value="2"/>
</dbReference>
<dbReference type="PRINTS" id="PR01438">
    <property type="entry name" value="UNVRSLSTRESS"/>
</dbReference>
<evidence type="ECO:0000256" key="3">
    <source>
        <dbReference type="ARBA" id="ARBA00022475"/>
    </source>
</evidence>